<proteinExistence type="predicted"/>
<evidence type="ECO:0000256" key="1">
    <source>
        <dbReference type="ARBA" id="ARBA00004245"/>
    </source>
</evidence>
<name>A0A336LL12_CULSO</name>
<dbReference type="InterPro" id="IPR043596">
    <property type="entry name" value="CFAP53/TCHP"/>
</dbReference>
<keyword evidence="4" id="KW-0175">Coiled coil</keyword>
<protein>
    <submittedName>
        <fullName evidence="6">CSON010525 protein</fullName>
    </submittedName>
</protein>
<dbReference type="AlphaFoldDB" id="A0A336LL12"/>
<feature type="coiled-coil region" evidence="4">
    <location>
        <begin position="50"/>
        <end position="131"/>
    </location>
</feature>
<evidence type="ECO:0000256" key="2">
    <source>
        <dbReference type="ARBA" id="ARBA00022490"/>
    </source>
</evidence>
<gene>
    <name evidence="6" type="primary">CSON010525</name>
</gene>
<keyword evidence="3" id="KW-0206">Cytoskeleton</keyword>
<evidence type="ECO:0000313" key="6">
    <source>
        <dbReference type="EMBL" id="SSX18732.1"/>
    </source>
</evidence>
<dbReference type="EMBL" id="UFQS01000042">
    <property type="protein sequence ID" value="SSW98346.1"/>
    <property type="molecule type" value="Genomic_DNA"/>
</dbReference>
<dbReference type="GO" id="GO:0006915">
    <property type="term" value="P:apoptotic process"/>
    <property type="evidence" value="ECO:0007669"/>
    <property type="project" value="TreeGrafter"/>
</dbReference>
<dbReference type="PANTHER" id="PTHR31183:SF2">
    <property type="entry name" value="TRICHOPLEIN KERATIN FILAMENT-BINDING PROTEIN"/>
    <property type="match status" value="1"/>
</dbReference>
<evidence type="ECO:0000256" key="4">
    <source>
        <dbReference type="SAM" id="Coils"/>
    </source>
</evidence>
<organism evidence="6">
    <name type="scientific">Culicoides sonorensis</name>
    <name type="common">Biting midge</name>
    <dbReference type="NCBI Taxonomy" id="179676"/>
    <lineage>
        <taxon>Eukaryota</taxon>
        <taxon>Metazoa</taxon>
        <taxon>Ecdysozoa</taxon>
        <taxon>Arthropoda</taxon>
        <taxon>Hexapoda</taxon>
        <taxon>Insecta</taxon>
        <taxon>Pterygota</taxon>
        <taxon>Neoptera</taxon>
        <taxon>Endopterygota</taxon>
        <taxon>Diptera</taxon>
        <taxon>Nematocera</taxon>
        <taxon>Chironomoidea</taxon>
        <taxon>Ceratopogonidae</taxon>
        <taxon>Ceratopogoninae</taxon>
        <taxon>Culicoides</taxon>
        <taxon>Monoculicoides</taxon>
    </lineage>
</organism>
<dbReference type="OMA" id="MSGRLNQ"/>
<keyword evidence="2" id="KW-0963">Cytoplasm</keyword>
<reference evidence="6" key="2">
    <citation type="submission" date="2018-07" db="EMBL/GenBank/DDBJ databases">
        <authorList>
            <person name="Quirk P.G."/>
            <person name="Krulwich T.A."/>
        </authorList>
    </citation>
    <scope>NUCLEOTIDE SEQUENCE</scope>
</reference>
<sequence length="502" mass="60671">MNAAKMHAASIRKREAQQMKIEKSAAINNYFDKWGKITSRFEHWTTPEYYKEMEDGLQKEKENLLKKEKLEARQEKLKALFELENEQYNMEVIERTRPRSRLHSADILEQIKRSKQETEELKKRQEMERNLYQRIRLGSDRDQILLESKSENQAIAKLNWLDRQVEMQLQHEADRKEQHIHEIRLQKEARKHEQFITKCNEMREAEIRELRALQETHVNELKQRENENHEIKLQESRLRKRKNEVQEELEKLRLTMTQRRDRIIALNNLRRIKMLLRERSEQVRRDLKQDIAILDKIGMEWADPQSIRYLREKFQMQYDLEVQKQSYIEAMYESEAKHSLHKQEKVWNDETQLREQQIRTLLEDCLTELDVKIEECVQCHKDLVNIRERHLNAIENANTRLKVLMESGLEEQIQKENDNRKITHLNNRNYDSLDNQKMNSRPTSAVDRNRNRILQTDYDAELDNKFQRNNNEDFITTSIPSTPVPPSPLKIPEFGRKKIAWC</sequence>
<dbReference type="PANTHER" id="PTHR31183">
    <property type="entry name" value="TRICHOPLEIN KERATIN FILAMENT-BINDING PROTEIN FAMILY MEMBER"/>
    <property type="match status" value="1"/>
</dbReference>
<dbReference type="GO" id="GO:0045095">
    <property type="term" value="C:keratin filament"/>
    <property type="evidence" value="ECO:0007669"/>
    <property type="project" value="TreeGrafter"/>
</dbReference>
<dbReference type="VEuPathDB" id="VectorBase:CSON010525"/>
<evidence type="ECO:0000256" key="3">
    <source>
        <dbReference type="ARBA" id="ARBA00023212"/>
    </source>
</evidence>
<accession>A0A336LL12</accession>
<reference evidence="5" key="1">
    <citation type="submission" date="2018-04" db="EMBL/GenBank/DDBJ databases">
        <authorList>
            <person name="Go L.Y."/>
            <person name="Mitchell J.A."/>
        </authorList>
    </citation>
    <scope>NUCLEOTIDE SEQUENCE</scope>
    <source>
        <tissue evidence="5">Whole organism</tissue>
    </source>
</reference>
<dbReference type="EMBL" id="UFQT01000042">
    <property type="protein sequence ID" value="SSX18732.1"/>
    <property type="molecule type" value="Genomic_DNA"/>
</dbReference>
<evidence type="ECO:0000313" key="5">
    <source>
        <dbReference type="EMBL" id="SSW98346.1"/>
    </source>
</evidence>
<comment type="subcellular location">
    <subcellularLocation>
        <location evidence="1">Cytoplasm</location>
        <location evidence="1">Cytoskeleton</location>
    </subcellularLocation>
</comment>
<feature type="coiled-coil region" evidence="4">
    <location>
        <begin position="207"/>
        <end position="286"/>
    </location>
</feature>